<evidence type="ECO:0000313" key="9">
    <source>
        <dbReference type="Proteomes" id="UP000280685"/>
    </source>
</evidence>
<evidence type="ECO:0000256" key="2">
    <source>
        <dbReference type="ARBA" id="ARBA00022705"/>
    </source>
</evidence>
<evidence type="ECO:0000256" key="3">
    <source>
        <dbReference type="ARBA" id="ARBA00023125"/>
    </source>
</evidence>
<keyword evidence="9" id="KW-1185">Reference proteome</keyword>
<keyword evidence="2" id="KW-0235">DNA replication</keyword>
<name>A0ABY6S8A6_PODCO</name>
<dbReference type="InterPro" id="IPR018607">
    <property type="entry name" value="Ctf8"/>
</dbReference>
<evidence type="ECO:0000256" key="6">
    <source>
        <dbReference type="ARBA" id="ARBA00038447"/>
    </source>
</evidence>
<evidence type="ECO:0000256" key="4">
    <source>
        <dbReference type="ARBA" id="ARBA00023242"/>
    </source>
</evidence>
<accession>A0ABY6S8A6</accession>
<reference evidence="8" key="1">
    <citation type="submission" date="2018-02" db="EMBL/GenBank/DDBJ databases">
        <authorList>
            <person name="Silar P."/>
        </authorList>
    </citation>
    <scope>NUCLEOTIDE SEQUENCE [LARGE SCALE GENOMIC DNA]</scope>
    <source>
        <strain evidence="8">T</strain>
    </source>
</reference>
<dbReference type="EMBL" id="LR026966">
    <property type="protein sequence ID" value="VBB77769.1"/>
    <property type="molecule type" value="Genomic_DNA"/>
</dbReference>
<comment type="similarity">
    <text evidence="6">Belongs to the CTF8 family.</text>
</comment>
<evidence type="ECO:0008006" key="10">
    <source>
        <dbReference type="Google" id="ProtNLM"/>
    </source>
</evidence>
<feature type="compositionally biased region" description="Basic and acidic residues" evidence="7">
    <location>
        <begin position="140"/>
        <end position="164"/>
    </location>
</feature>
<dbReference type="Pfam" id="PF09696">
    <property type="entry name" value="Ctf8"/>
    <property type="match status" value="1"/>
</dbReference>
<feature type="region of interest" description="Disordered" evidence="7">
    <location>
        <begin position="133"/>
        <end position="174"/>
    </location>
</feature>
<comment type="subcellular location">
    <subcellularLocation>
        <location evidence="1">Nucleus</location>
    </subcellularLocation>
</comment>
<keyword evidence="5" id="KW-0131">Cell cycle</keyword>
<dbReference type="Proteomes" id="UP000280685">
    <property type="component" value="Chromosome 3"/>
</dbReference>
<evidence type="ECO:0000256" key="1">
    <source>
        <dbReference type="ARBA" id="ARBA00004123"/>
    </source>
</evidence>
<keyword evidence="4" id="KW-0539">Nucleus</keyword>
<gene>
    <name evidence="8" type="ORF">PODCO_307615</name>
</gene>
<organism evidence="8 9">
    <name type="scientific">Podospora comata</name>
    <dbReference type="NCBI Taxonomy" id="48703"/>
    <lineage>
        <taxon>Eukaryota</taxon>
        <taxon>Fungi</taxon>
        <taxon>Dikarya</taxon>
        <taxon>Ascomycota</taxon>
        <taxon>Pezizomycotina</taxon>
        <taxon>Sordariomycetes</taxon>
        <taxon>Sordariomycetidae</taxon>
        <taxon>Sordariales</taxon>
        <taxon>Podosporaceae</taxon>
        <taxon>Podospora</taxon>
    </lineage>
</organism>
<protein>
    <recommendedName>
        <fullName evidence="10">Chromosome transmission fidelity protein 8</fullName>
    </recommendedName>
</protein>
<sequence length="174" mass="18820">MSTSVQLHPPALTSPDHPVVHSPLPQLLQTPHGLALLELQGTINLTQSESGELIQIGQLVFPDYVEGETTGEGPWIKKVYMYIGQHQKLFGEVKKLVNALAVVRKRQRDGGNGDELEVVEIVKWKLVFSGRPEPVTSSGLERERVEGGKGENKGRGDGRVEGRNVEGGGGGRGV</sequence>
<evidence type="ECO:0000313" key="8">
    <source>
        <dbReference type="EMBL" id="VBB77769.1"/>
    </source>
</evidence>
<dbReference type="PANTHER" id="PTHR28605">
    <property type="entry name" value="CTF8, CHROMOSOME TRANSMISSION FIDELITY FACTOR 8 HOMOLOG (S. CEREVISIAE)"/>
    <property type="match status" value="1"/>
</dbReference>
<proteinExistence type="inferred from homology"/>
<keyword evidence="3" id="KW-0238">DNA-binding</keyword>
<evidence type="ECO:0000256" key="7">
    <source>
        <dbReference type="SAM" id="MobiDB-lite"/>
    </source>
</evidence>
<feature type="compositionally biased region" description="Gly residues" evidence="7">
    <location>
        <begin position="165"/>
        <end position="174"/>
    </location>
</feature>
<evidence type="ECO:0000256" key="5">
    <source>
        <dbReference type="ARBA" id="ARBA00023306"/>
    </source>
</evidence>
<dbReference type="PANTHER" id="PTHR28605:SF1">
    <property type="entry name" value="CHROMOSOME TRANSMISSION FIDELITY FACTOR 8"/>
    <property type="match status" value="1"/>
</dbReference>